<dbReference type="Pfam" id="PF01381">
    <property type="entry name" value="HTH_3"/>
    <property type="match status" value="1"/>
</dbReference>
<reference evidence="2" key="2">
    <citation type="journal article" date="2021" name="PeerJ">
        <title>Extensive microbial diversity within the chicken gut microbiome revealed by metagenomics and culture.</title>
        <authorList>
            <person name="Gilroy R."/>
            <person name="Ravi A."/>
            <person name="Getino M."/>
            <person name="Pursley I."/>
            <person name="Horton D.L."/>
            <person name="Alikhan N.F."/>
            <person name="Baker D."/>
            <person name="Gharbi K."/>
            <person name="Hall N."/>
            <person name="Watson M."/>
            <person name="Adriaenssens E.M."/>
            <person name="Foster-Nyarko E."/>
            <person name="Jarju S."/>
            <person name="Secka A."/>
            <person name="Antonio M."/>
            <person name="Oren A."/>
            <person name="Chaudhuri R.R."/>
            <person name="La Ragione R."/>
            <person name="Hildebrand F."/>
            <person name="Pallen M.J."/>
        </authorList>
    </citation>
    <scope>NUCLEOTIDE SEQUENCE</scope>
    <source>
        <strain evidence="2">6276</strain>
    </source>
</reference>
<feature type="domain" description="HTH cro/C1-type" evidence="1">
    <location>
        <begin position="16"/>
        <end position="71"/>
    </location>
</feature>
<accession>A0A9D1JNS0</accession>
<dbReference type="InterPro" id="IPR001387">
    <property type="entry name" value="Cro/C1-type_HTH"/>
</dbReference>
<dbReference type="InterPro" id="IPR010982">
    <property type="entry name" value="Lambda_DNA-bd_dom_sf"/>
</dbReference>
<organism evidence="2 3">
    <name type="scientific">Candidatus Scatousia excrementigallinarum</name>
    <dbReference type="NCBI Taxonomy" id="2840935"/>
    <lineage>
        <taxon>Bacteria</taxon>
        <taxon>Candidatus Scatousia</taxon>
    </lineage>
</organism>
<protein>
    <submittedName>
        <fullName evidence="2">Helix-turn-helix transcriptional regulator</fullName>
    </submittedName>
</protein>
<reference evidence="2" key="1">
    <citation type="submission" date="2020-10" db="EMBL/GenBank/DDBJ databases">
        <authorList>
            <person name="Gilroy R."/>
        </authorList>
    </citation>
    <scope>NUCLEOTIDE SEQUENCE</scope>
    <source>
        <strain evidence="2">6276</strain>
    </source>
</reference>
<gene>
    <name evidence="2" type="ORF">IAC10_11925</name>
</gene>
<dbReference type="Gene3D" id="1.10.260.40">
    <property type="entry name" value="lambda repressor-like DNA-binding domains"/>
    <property type="match status" value="1"/>
</dbReference>
<dbReference type="SUPFAM" id="SSF47413">
    <property type="entry name" value="lambda repressor-like DNA-binding domains"/>
    <property type="match status" value="1"/>
</dbReference>
<evidence type="ECO:0000313" key="2">
    <source>
        <dbReference type="EMBL" id="HIS37311.1"/>
    </source>
</evidence>
<evidence type="ECO:0000313" key="3">
    <source>
        <dbReference type="Proteomes" id="UP000823928"/>
    </source>
</evidence>
<dbReference type="EMBL" id="DVIU01000236">
    <property type="protein sequence ID" value="HIS37311.1"/>
    <property type="molecule type" value="Genomic_DNA"/>
</dbReference>
<dbReference type="Proteomes" id="UP000823928">
    <property type="component" value="Unassembled WGS sequence"/>
</dbReference>
<comment type="caution">
    <text evidence="2">The sequence shown here is derived from an EMBL/GenBank/DDBJ whole genome shotgun (WGS) entry which is preliminary data.</text>
</comment>
<dbReference type="CDD" id="cd00093">
    <property type="entry name" value="HTH_XRE"/>
    <property type="match status" value="1"/>
</dbReference>
<evidence type="ECO:0000259" key="1">
    <source>
        <dbReference type="PROSITE" id="PS50943"/>
    </source>
</evidence>
<proteinExistence type="predicted"/>
<dbReference type="SMART" id="SM00530">
    <property type="entry name" value="HTH_XRE"/>
    <property type="match status" value="1"/>
</dbReference>
<dbReference type="GO" id="GO:0003677">
    <property type="term" value="F:DNA binding"/>
    <property type="evidence" value="ECO:0007669"/>
    <property type="project" value="InterPro"/>
</dbReference>
<sequence length="91" mass="10659">MKEREKAYCKYVGQAIRAIREEKSGKSGLMFAYENDIPKSTMSRIERGENEAQLVTLKKIAEGFGWSMSELFYNIEEKLPKDLKIFDDEHY</sequence>
<name>A0A9D1JNS0_9BACT</name>
<dbReference type="PROSITE" id="PS50943">
    <property type="entry name" value="HTH_CROC1"/>
    <property type="match status" value="1"/>
</dbReference>
<dbReference type="AlphaFoldDB" id="A0A9D1JNS0"/>